<dbReference type="EMBL" id="QGNZ01000001">
    <property type="protein sequence ID" value="PWS28681.1"/>
    <property type="molecule type" value="Genomic_DNA"/>
</dbReference>
<dbReference type="Proteomes" id="UP000245379">
    <property type="component" value="Unassembled WGS sequence"/>
</dbReference>
<dbReference type="OrthoDB" id="1364454at2"/>
<keyword evidence="2" id="KW-1185">Reference proteome</keyword>
<evidence type="ECO:0000313" key="1">
    <source>
        <dbReference type="EMBL" id="PWS28681.1"/>
    </source>
</evidence>
<reference evidence="1 2" key="1">
    <citation type="submission" date="2018-05" db="EMBL/GenBank/DDBJ databases">
        <title>Pedobacter paludis sp. nov., isolated from wetland soil.</title>
        <authorList>
            <person name="Zhang Y."/>
            <person name="Wang G."/>
        </authorList>
    </citation>
    <scope>NUCLEOTIDE SEQUENCE [LARGE SCALE GENOMIC DNA]</scope>
    <source>
        <strain evidence="1 2">KCTC22721</strain>
    </source>
</reference>
<comment type="caution">
    <text evidence="1">The sequence shown here is derived from an EMBL/GenBank/DDBJ whole genome shotgun (WGS) entry which is preliminary data.</text>
</comment>
<protein>
    <submittedName>
        <fullName evidence="1">Uncharacterized protein</fullName>
    </submittedName>
</protein>
<gene>
    <name evidence="1" type="ORF">DHW03_02205</name>
</gene>
<dbReference type="AlphaFoldDB" id="A0A317EPA8"/>
<sequence length="162" mass="19019">MKKLDNINSVTFNDDKLYFDGVPVEIGTDIDKWYENYSNLELILKPSEYDIRRRYNYFSKIDSLELCIFDGILDRITIYPYQFQSSPYFKGDIYIFDKKLELPFKSDDIEQYFPSIIVDPKGYFNRFKPRESISYPVSNTVKIEISIGRDPALVGSLSLKAI</sequence>
<organism evidence="1 2">
    <name type="scientific">Pedobacter yonginense</name>
    <dbReference type="NCBI Taxonomy" id="651869"/>
    <lineage>
        <taxon>Bacteria</taxon>
        <taxon>Pseudomonadati</taxon>
        <taxon>Bacteroidota</taxon>
        <taxon>Sphingobacteriia</taxon>
        <taxon>Sphingobacteriales</taxon>
        <taxon>Sphingobacteriaceae</taxon>
        <taxon>Pedobacter</taxon>
    </lineage>
</organism>
<name>A0A317EPA8_9SPHI</name>
<accession>A0A317EPA8</accession>
<dbReference type="RefSeq" id="WP_109924111.1">
    <property type="nucleotide sequence ID" value="NZ_QGNZ01000001.1"/>
</dbReference>
<evidence type="ECO:0000313" key="2">
    <source>
        <dbReference type="Proteomes" id="UP000245379"/>
    </source>
</evidence>
<proteinExistence type="predicted"/>